<evidence type="ECO:0000256" key="2">
    <source>
        <dbReference type="ARBA" id="ARBA00008097"/>
    </source>
</evidence>
<gene>
    <name evidence="12" type="ORF">FTUN_2497</name>
</gene>
<dbReference type="InterPro" id="IPR001792">
    <property type="entry name" value="Acylphosphatase-like_dom"/>
</dbReference>
<sequence>MRTNPKLPEFPIVRKRLAVRGVVQGVGFRPHVYQLAIRHGLTGFVGNDSAGVFIEVQGPVAAAAAFQAGLVTHLPPLARVSAVTAEDLTLREEASFVIVPSDPSAAGAGSVPPDVGTCAGCLRELFDPADRRCGYPFINCTHCGPRFTIIRGLPYDRPATTMSGFPMCRACEHEYHDPRDRRFHAQPVACPACGPHVWLEVAGVTTAERSEAISDAGTRIAAGAVLAVKGIGGFHLACDATHSGAVTRLRERKGRGGKPFAVMVRGVEQARRYAVVSDDEARLLSGPERPVVLLTRRPAPDPLADAVAPGCDTLGLMLPYSPLHHLLVTDRPLVMTSGNRSDEPIARTNAEALARLAGLADAFLLHDRDITTPCDDSVVRVFGRLEYPVRRSRGYAPLPVRLPQAGRPVLAVGGELKATLCVTTGDLAYLSQHIGDVASPETLEALDRTAEHLLDLFRVAPEVVVCDRHPGYLSADWAARFADRHGATLVRVQHHHAHVAALLVDSQWSGGAVLGVCFDGTGYGTDGAIWGGEFFLADEVGVRRVAHLQYVPLPGGDAAVRRPYRVALAQLWAAGVPWTSDLPCVAACPEVERRVLLRQLERNVACVPTSSAGRLFDAVAALLGVRQEVTYEAQAAIEMEAGAGGPVGEPYPFPLITADPLRLDPAPLIAALAADVRAGVPVAVSAGRFHATVAAAVLTVSRAVRDRTGTNAVGLTGGVFQNTRLLRLASDRLRADGFAVLVHRQVPANDGGLALGQAALAAGYLPNG</sequence>
<dbReference type="Gene3D" id="3.90.870.50">
    <property type="match status" value="1"/>
</dbReference>
<proteinExistence type="inferred from homology"/>
<dbReference type="InterPro" id="IPR011125">
    <property type="entry name" value="Znf_HypF"/>
</dbReference>
<dbReference type="Pfam" id="PF00708">
    <property type="entry name" value="Acylphosphatase"/>
    <property type="match status" value="1"/>
</dbReference>
<dbReference type="NCBIfam" id="TIGR00143">
    <property type="entry name" value="hypF"/>
    <property type="match status" value="1"/>
</dbReference>
<dbReference type="PANTHER" id="PTHR42959">
    <property type="entry name" value="CARBAMOYLTRANSFERASE"/>
    <property type="match status" value="1"/>
</dbReference>
<dbReference type="PROSITE" id="PS51163">
    <property type="entry name" value="YRDC"/>
    <property type="match status" value="1"/>
</dbReference>
<dbReference type="Pfam" id="PF22521">
    <property type="entry name" value="HypF_C_2"/>
    <property type="match status" value="1"/>
</dbReference>
<dbReference type="Pfam" id="PF07503">
    <property type="entry name" value="zf-HYPF"/>
    <property type="match status" value="2"/>
</dbReference>
<keyword evidence="3" id="KW-0436">Ligase</keyword>
<evidence type="ECO:0000259" key="11">
    <source>
        <dbReference type="PROSITE" id="PS51163"/>
    </source>
</evidence>
<dbReference type="Pfam" id="PF01300">
    <property type="entry name" value="Sua5_yciO_yrdC"/>
    <property type="match status" value="1"/>
</dbReference>
<evidence type="ECO:0000256" key="1">
    <source>
        <dbReference type="ARBA" id="ARBA00004711"/>
    </source>
</evidence>
<dbReference type="InterPro" id="IPR006070">
    <property type="entry name" value="Sua5-like_dom"/>
</dbReference>
<comment type="pathway">
    <text evidence="1">Protein modification; [NiFe] hydrogenase maturation.</text>
</comment>
<evidence type="ECO:0000313" key="12">
    <source>
        <dbReference type="EMBL" id="QJW94971.1"/>
    </source>
</evidence>
<protein>
    <recommendedName>
        <fullName evidence="8">Carbamoyltransferase</fullName>
        <ecNumber evidence="8">6.2.-.-</ecNumber>
    </recommendedName>
</protein>
<dbReference type="AlphaFoldDB" id="A0A6M5YP12"/>
<feature type="domain" description="Acylphosphatase-like" evidence="10">
    <location>
        <begin position="14"/>
        <end position="100"/>
    </location>
</feature>
<keyword evidence="4" id="KW-0479">Metal-binding</keyword>
<feature type="active site" evidence="9">
    <location>
        <position position="29"/>
    </location>
</feature>
<dbReference type="KEGG" id="ftj:FTUN_2497"/>
<dbReference type="SUPFAM" id="SSF55821">
    <property type="entry name" value="YrdC/RibB"/>
    <property type="match status" value="1"/>
</dbReference>
<dbReference type="Gene3D" id="3.30.110.120">
    <property type="match status" value="1"/>
</dbReference>
<dbReference type="InterPro" id="IPR041440">
    <property type="entry name" value="HypF_C"/>
</dbReference>
<dbReference type="GO" id="GO:0016874">
    <property type="term" value="F:ligase activity"/>
    <property type="evidence" value="ECO:0007669"/>
    <property type="project" value="UniProtKB-UniRule"/>
</dbReference>
<comment type="catalytic activity">
    <reaction evidence="9">
        <text>an acyl phosphate + H2O = a carboxylate + phosphate + H(+)</text>
        <dbReference type="Rhea" id="RHEA:14965"/>
        <dbReference type="ChEBI" id="CHEBI:15377"/>
        <dbReference type="ChEBI" id="CHEBI:15378"/>
        <dbReference type="ChEBI" id="CHEBI:29067"/>
        <dbReference type="ChEBI" id="CHEBI:43474"/>
        <dbReference type="ChEBI" id="CHEBI:59918"/>
        <dbReference type="EC" id="3.6.1.7"/>
    </reaction>
</comment>
<keyword evidence="6" id="KW-0862">Zinc</keyword>
<dbReference type="EMBL" id="CP053452">
    <property type="protein sequence ID" value="QJW94971.1"/>
    <property type="molecule type" value="Genomic_DNA"/>
</dbReference>
<dbReference type="GO" id="GO:0051604">
    <property type="term" value="P:protein maturation"/>
    <property type="evidence" value="ECO:0007669"/>
    <property type="project" value="TreeGrafter"/>
</dbReference>
<keyword evidence="13" id="KW-1185">Reference proteome</keyword>
<dbReference type="InterPro" id="IPR017968">
    <property type="entry name" value="Acylphosphatase_CS"/>
</dbReference>
<dbReference type="RefSeq" id="WP_227254854.1">
    <property type="nucleotide sequence ID" value="NZ_CP053452.2"/>
</dbReference>
<dbReference type="InterPro" id="IPR017945">
    <property type="entry name" value="DHBP_synth_RibB-like_a/b_dom"/>
</dbReference>
<dbReference type="UniPathway" id="UPA00335"/>
<dbReference type="InterPro" id="IPR055128">
    <property type="entry name" value="HypF_C_2"/>
</dbReference>
<dbReference type="Pfam" id="PF17788">
    <property type="entry name" value="HypF_C"/>
    <property type="match status" value="1"/>
</dbReference>
<dbReference type="GO" id="GO:0003725">
    <property type="term" value="F:double-stranded RNA binding"/>
    <property type="evidence" value="ECO:0007669"/>
    <property type="project" value="InterPro"/>
</dbReference>
<accession>A0A6M5YP12</accession>
<dbReference type="Gene3D" id="3.30.420.40">
    <property type="match status" value="1"/>
</dbReference>
<feature type="active site" evidence="9">
    <location>
        <position position="47"/>
    </location>
</feature>
<keyword evidence="5" id="KW-0863">Zinc-finger</keyword>
<dbReference type="Proteomes" id="UP000503447">
    <property type="component" value="Chromosome"/>
</dbReference>
<dbReference type="EC" id="6.2.-.-" evidence="8"/>
<dbReference type="GO" id="GO:0016743">
    <property type="term" value="F:carboxyl- or carbamoyltransferase activity"/>
    <property type="evidence" value="ECO:0007669"/>
    <property type="project" value="UniProtKB-UniRule"/>
</dbReference>
<evidence type="ECO:0000256" key="7">
    <source>
        <dbReference type="ARBA" id="ARBA00048220"/>
    </source>
</evidence>
<name>A0A6M5YP12_9BACT</name>
<comment type="catalytic activity">
    <reaction evidence="7">
        <text>C-terminal L-cysteinyl-[HypE protein] + carbamoyl phosphate + ATP + H2O = C-terminal S-carboxamide-L-cysteinyl-[HypE protein] + AMP + phosphate + diphosphate + H(+)</text>
        <dbReference type="Rhea" id="RHEA:55636"/>
        <dbReference type="Rhea" id="RHEA-COMP:14247"/>
        <dbReference type="Rhea" id="RHEA-COMP:14392"/>
        <dbReference type="ChEBI" id="CHEBI:15377"/>
        <dbReference type="ChEBI" id="CHEBI:15378"/>
        <dbReference type="ChEBI" id="CHEBI:30616"/>
        <dbReference type="ChEBI" id="CHEBI:33019"/>
        <dbReference type="ChEBI" id="CHEBI:43474"/>
        <dbReference type="ChEBI" id="CHEBI:58228"/>
        <dbReference type="ChEBI" id="CHEBI:76913"/>
        <dbReference type="ChEBI" id="CHEBI:139126"/>
        <dbReference type="ChEBI" id="CHEBI:456215"/>
    </reaction>
</comment>
<dbReference type="SUPFAM" id="SSF54975">
    <property type="entry name" value="Acylphosphatase/BLUF domain-like"/>
    <property type="match status" value="1"/>
</dbReference>
<dbReference type="PANTHER" id="PTHR42959:SF1">
    <property type="entry name" value="CARBAMOYLTRANSFERASE HYPF"/>
    <property type="match status" value="1"/>
</dbReference>
<dbReference type="FunFam" id="3.30.420.40:FF:000124">
    <property type="entry name" value="Carbamoyltransferase HypF"/>
    <property type="match status" value="1"/>
</dbReference>
<dbReference type="InterPro" id="IPR004421">
    <property type="entry name" value="Carbamoyltransferase_HypF"/>
</dbReference>
<evidence type="ECO:0000256" key="8">
    <source>
        <dbReference type="PIRNR" id="PIRNR006256"/>
    </source>
</evidence>
<keyword evidence="9 12" id="KW-0378">Hydrolase</keyword>
<dbReference type="PROSITE" id="PS51160">
    <property type="entry name" value="ACYLPHOSPHATASE_3"/>
    <property type="match status" value="1"/>
</dbReference>
<dbReference type="PIRSF" id="PIRSF006256">
    <property type="entry name" value="CMPcnvr_hdrg_mat"/>
    <property type="match status" value="1"/>
</dbReference>
<evidence type="ECO:0000259" key="10">
    <source>
        <dbReference type="PROSITE" id="PS51160"/>
    </source>
</evidence>
<dbReference type="Gene3D" id="3.30.420.360">
    <property type="match status" value="1"/>
</dbReference>
<feature type="domain" description="YrdC-like" evidence="11">
    <location>
        <begin position="210"/>
        <end position="394"/>
    </location>
</feature>
<evidence type="ECO:0000256" key="4">
    <source>
        <dbReference type="ARBA" id="ARBA00022723"/>
    </source>
</evidence>
<organism evidence="12 13">
    <name type="scientific">Frigoriglobus tundricola</name>
    <dbReference type="NCBI Taxonomy" id="2774151"/>
    <lineage>
        <taxon>Bacteria</taxon>
        <taxon>Pseudomonadati</taxon>
        <taxon>Planctomycetota</taxon>
        <taxon>Planctomycetia</taxon>
        <taxon>Gemmatales</taxon>
        <taxon>Gemmataceae</taxon>
        <taxon>Frigoriglobus</taxon>
    </lineage>
</organism>
<dbReference type="InterPro" id="IPR036046">
    <property type="entry name" value="Acylphosphatase-like_dom_sf"/>
</dbReference>
<dbReference type="GO" id="GO:0008270">
    <property type="term" value="F:zinc ion binding"/>
    <property type="evidence" value="ECO:0007669"/>
    <property type="project" value="UniProtKB-KW"/>
</dbReference>
<dbReference type="InterPro" id="IPR051060">
    <property type="entry name" value="Carbamoyltrans_HypF-like"/>
</dbReference>
<comment type="similarity">
    <text evidence="2 8">Belongs to the carbamoyltransferase HypF family.</text>
</comment>
<dbReference type="PROSITE" id="PS00150">
    <property type="entry name" value="ACYLPHOSPHATASE_1"/>
    <property type="match status" value="1"/>
</dbReference>
<evidence type="ECO:0000313" key="13">
    <source>
        <dbReference type="Proteomes" id="UP000503447"/>
    </source>
</evidence>
<reference evidence="13" key="1">
    <citation type="submission" date="2020-05" db="EMBL/GenBank/DDBJ databases">
        <title>Frigoriglobus tundricola gen. nov., sp. nov., a psychrotolerant cellulolytic planctomycete of the family Gemmataceae with two divergent copies of 16S rRNA gene.</title>
        <authorList>
            <person name="Kulichevskaya I.S."/>
            <person name="Ivanova A.A."/>
            <person name="Naumoff D.G."/>
            <person name="Beletsky A.V."/>
            <person name="Rijpstra W.I.C."/>
            <person name="Sinninghe Damste J.S."/>
            <person name="Mardanov A.V."/>
            <person name="Ravin N.V."/>
            <person name="Dedysh S.N."/>
        </authorList>
    </citation>
    <scope>NUCLEOTIDE SEQUENCE [LARGE SCALE GENOMIC DNA]</scope>
    <source>
        <strain evidence="13">PL17</strain>
    </source>
</reference>
<evidence type="ECO:0000256" key="6">
    <source>
        <dbReference type="ARBA" id="ARBA00022833"/>
    </source>
</evidence>
<evidence type="ECO:0000256" key="5">
    <source>
        <dbReference type="ARBA" id="ARBA00022771"/>
    </source>
</evidence>
<dbReference type="GO" id="GO:0003998">
    <property type="term" value="F:acylphosphatase activity"/>
    <property type="evidence" value="ECO:0007669"/>
    <property type="project" value="UniProtKB-EC"/>
</dbReference>
<evidence type="ECO:0000256" key="9">
    <source>
        <dbReference type="PROSITE-ProRule" id="PRU00520"/>
    </source>
</evidence>
<evidence type="ECO:0000256" key="3">
    <source>
        <dbReference type="ARBA" id="ARBA00022598"/>
    </source>
</evidence>